<comment type="caution">
    <text evidence="1">The sequence shown here is derived from an EMBL/GenBank/DDBJ whole genome shotgun (WGS) entry which is preliminary data.</text>
</comment>
<dbReference type="STRING" id="85968.GCA_900073015_03181"/>
<dbReference type="PANTHER" id="PTHR43434">
    <property type="entry name" value="PHOSPHOGLYCOLATE PHOSPHATASE"/>
    <property type="match status" value="1"/>
</dbReference>
<dbReference type="Gene3D" id="1.10.150.240">
    <property type="entry name" value="Putative phosphatase, domain 2"/>
    <property type="match status" value="1"/>
</dbReference>
<dbReference type="InterPro" id="IPR023198">
    <property type="entry name" value="PGP-like_dom2"/>
</dbReference>
<dbReference type="Gene3D" id="3.40.50.1000">
    <property type="entry name" value="HAD superfamily/HAD-like"/>
    <property type="match status" value="1"/>
</dbReference>
<sequence>MTAVTHAEPGAVDCVLLDVDGTLIDSTYLHALAWQRAFARHQLDVPWWETHFAIGMGGDLLVPHLGGPAVEERIGEQLRAQWAEEYRAVLPEVRAIPGAADLVGHLVAAGHRVALASSGADEFTDAALSLLGLDRDDFAAVTSSDDAERSKPAPDLLRAAMDSAGGSTAVLVGDSVWDAQAANQMSIPFVGVRTGGIAESDLLGAGASRVVDSVVTLVDESWRP</sequence>
<evidence type="ECO:0000313" key="2">
    <source>
        <dbReference type="Proteomes" id="UP000230551"/>
    </source>
</evidence>
<dbReference type="InterPro" id="IPR023214">
    <property type="entry name" value="HAD_sf"/>
</dbReference>
<dbReference type="EMBL" id="PDCN02000004">
    <property type="protein sequence ID" value="PIB76534.1"/>
    <property type="molecule type" value="Genomic_DNA"/>
</dbReference>
<dbReference type="InterPro" id="IPR006439">
    <property type="entry name" value="HAD-SF_hydro_IA"/>
</dbReference>
<dbReference type="OrthoDB" id="9793014at2"/>
<dbReference type="Proteomes" id="UP000230551">
    <property type="component" value="Unassembled WGS sequence"/>
</dbReference>
<dbReference type="GO" id="GO:0008967">
    <property type="term" value="F:phosphoglycolate phosphatase activity"/>
    <property type="evidence" value="ECO:0007669"/>
    <property type="project" value="TreeGrafter"/>
</dbReference>
<gene>
    <name evidence="1" type="ORF">CQY22_005320</name>
</gene>
<dbReference type="GO" id="GO:0006281">
    <property type="term" value="P:DNA repair"/>
    <property type="evidence" value="ECO:0007669"/>
    <property type="project" value="TreeGrafter"/>
</dbReference>
<dbReference type="PANTHER" id="PTHR43434:SF16">
    <property type="entry name" value="BLL8046 PROTEIN"/>
    <property type="match status" value="1"/>
</dbReference>
<dbReference type="AlphaFoldDB" id="A0A2G5PF12"/>
<dbReference type="RefSeq" id="WP_090591678.1">
    <property type="nucleotide sequence ID" value="NZ_CP104302.1"/>
</dbReference>
<keyword evidence="1" id="KW-0378">Hydrolase</keyword>
<reference evidence="1 2" key="1">
    <citation type="journal article" date="2017" name="Infect. Genet. Evol.">
        <title>The new phylogeny of the genus Mycobacterium: The old and the news.</title>
        <authorList>
            <person name="Tortoli E."/>
            <person name="Fedrizzi T."/>
            <person name="Meehan C.J."/>
            <person name="Trovato A."/>
            <person name="Grottola A."/>
            <person name="Giacobazzi E."/>
            <person name="Serpini G.F."/>
            <person name="Tagliazucchi S."/>
            <person name="Fabio A."/>
            <person name="Bettua C."/>
            <person name="Bertorelli R."/>
            <person name="Frascaro F."/>
            <person name="De Sanctis V."/>
            <person name="Pecorari M."/>
            <person name="Jousson O."/>
            <person name="Segata N."/>
            <person name="Cirillo D.M."/>
        </authorList>
    </citation>
    <scope>NUCLEOTIDE SEQUENCE [LARGE SCALE GENOMIC DNA]</scope>
    <source>
        <strain evidence="1 2">CIP1034565</strain>
    </source>
</reference>
<proteinExistence type="predicted"/>
<dbReference type="InterPro" id="IPR036412">
    <property type="entry name" value="HAD-like_sf"/>
</dbReference>
<dbReference type="SFLD" id="SFLDS00003">
    <property type="entry name" value="Haloacid_Dehalogenase"/>
    <property type="match status" value="1"/>
</dbReference>
<evidence type="ECO:0000313" key="1">
    <source>
        <dbReference type="EMBL" id="PIB76534.1"/>
    </source>
</evidence>
<dbReference type="NCBIfam" id="TIGR01549">
    <property type="entry name" value="HAD-SF-IA-v1"/>
    <property type="match status" value="1"/>
</dbReference>
<name>A0A2G5PF12_9MYCO</name>
<accession>A0A2G5PF12</accession>
<protein>
    <submittedName>
        <fullName evidence="1">HAD family hydrolase</fullName>
    </submittedName>
</protein>
<dbReference type="InterPro" id="IPR050155">
    <property type="entry name" value="HAD-like_hydrolase_sf"/>
</dbReference>
<dbReference type="SUPFAM" id="SSF56784">
    <property type="entry name" value="HAD-like"/>
    <property type="match status" value="1"/>
</dbReference>
<keyword evidence="2" id="KW-1185">Reference proteome</keyword>
<dbReference type="SFLD" id="SFLDG01129">
    <property type="entry name" value="C1.5:_HAD__Beta-PGM__Phosphata"/>
    <property type="match status" value="1"/>
</dbReference>
<dbReference type="GO" id="GO:0005829">
    <property type="term" value="C:cytosol"/>
    <property type="evidence" value="ECO:0007669"/>
    <property type="project" value="TreeGrafter"/>
</dbReference>
<dbReference type="Pfam" id="PF00702">
    <property type="entry name" value="Hydrolase"/>
    <property type="match status" value="1"/>
</dbReference>
<organism evidence="1 2">
    <name type="scientific">Mycolicibacterium brumae</name>
    <dbReference type="NCBI Taxonomy" id="85968"/>
    <lineage>
        <taxon>Bacteria</taxon>
        <taxon>Bacillati</taxon>
        <taxon>Actinomycetota</taxon>
        <taxon>Actinomycetes</taxon>
        <taxon>Mycobacteriales</taxon>
        <taxon>Mycobacteriaceae</taxon>
        <taxon>Mycolicibacterium</taxon>
    </lineage>
</organism>